<feature type="chain" id="PRO_5047407255" evidence="1">
    <location>
        <begin position="24"/>
        <end position="258"/>
    </location>
</feature>
<evidence type="ECO:0000313" key="3">
    <source>
        <dbReference type="Proteomes" id="UP000613030"/>
    </source>
</evidence>
<evidence type="ECO:0000313" key="2">
    <source>
        <dbReference type="EMBL" id="MBL0741175.1"/>
    </source>
</evidence>
<dbReference type="EMBL" id="JAERRB010000002">
    <property type="protein sequence ID" value="MBL0741175.1"/>
    <property type="molecule type" value="Genomic_DNA"/>
</dbReference>
<comment type="caution">
    <text evidence="2">The sequence shown here is derived from an EMBL/GenBank/DDBJ whole genome shotgun (WGS) entry which is preliminary data.</text>
</comment>
<name>A0ABS1KNX3_9BACT</name>
<feature type="signal peptide" evidence="1">
    <location>
        <begin position="1"/>
        <end position="23"/>
    </location>
</feature>
<organism evidence="2 3">
    <name type="scientific">Chryseolinea lacunae</name>
    <dbReference type="NCBI Taxonomy" id="2801331"/>
    <lineage>
        <taxon>Bacteria</taxon>
        <taxon>Pseudomonadati</taxon>
        <taxon>Bacteroidota</taxon>
        <taxon>Cytophagia</taxon>
        <taxon>Cytophagales</taxon>
        <taxon>Fulvivirgaceae</taxon>
        <taxon>Chryseolinea</taxon>
    </lineage>
</organism>
<protein>
    <submittedName>
        <fullName evidence="2">DUF2490 domain-containing protein</fullName>
    </submittedName>
</protein>
<dbReference type="Pfam" id="PF10677">
    <property type="entry name" value="DUF2490"/>
    <property type="match status" value="1"/>
</dbReference>
<keyword evidence="1" id="KW-0732">Signal</keyword>
<sequence>MVKLISRWICALLLVATTQMCFAQPAGREVVNQSTEWFSVTTNLKVSKRTSFMLEGQFRQVQNLQPMQYQFRTGVEIALNKHFSILPIGYVYTWNYLYGKQPAAFQNNEHRLFEQVSYKHAIGRFNFSHRVRLEQRFIQSHTDQGEGIVVNEGYNIHVSRARYRFMTTVPLNHKKIEANTYFASAYDEAFLSWGGPVTFHEPDQNRIFAGLGYQFKAPLSIQAGFLYQMLIKANGAKQENNLGMQVMLTYNVSLMKAQ</sequence>
<keyword evidence="3" id="KW-1185">Reference proteome</keyword>
<proteinExistence type="predicted"/>
<gene>
    <name evidence="2" type="ORF">JI741_08085</name>
</gene>
<evidence type="ECO:0000256" key="1">
    <source>
        <dbReference type="SAM" id="SignalP"/>
    </source>
</evidence>
<reference evidence="2 3" key="1">
    <citation type="submission" date="2021-01" db="EMBL/GenBank/DDBJ databases">
        <title>Chryseolinea sp. Jin1 Genome sequencing and assembly.</title>
        <authorList>
            <person name="Kim I."/>
        </authorList>
    </citation>
    <scope>NUCLEOTIDE SEQUENCE [LARGE SCALE GENOMIC DNA]</scope>
    <source>
        <strain evidence="2 3">Jin1</strain>
    </source>
</reference>
<dbReference type="Proteomes" id="UP000613030">
    <property type="component" value="Unassembled WGS sequence"/>
</dbReference>
<dbReference type="InterPro" id="IPR019619">
    <property type="entry name" value="DUF2490"/>
</dbReference>
<accession>A0ABS1KNX3</accession>
<dbReference type="RefSeq" id="WP_369411736.1">
    <property type="nucleotide sequence ID" value="NZ_JAERRB010000002.1"/>
</dbReference>